<dbReference type="InterPro" id="IPR050656">
    <property type="entry name" value="PINX1"/>
</dbReference>
<dbReference type="Pfam" id="PF01585">
    <property type="entry name" value="G-patch"/>
    <property type="match status" value="1"/>
</dbReference>
<comment type="caution">
    <text evidence="2">The sequence shown here is derived from an EMBL/GenBank/DDBJ whole genome shotgun (WGS) entry which is preliminary data.</text>
</comment>
<dbReference type="InterPro" id="IPR000467">
    <property type="entry name" value="G_patch_dom"/>
</dbReference>
<dbReference type="PANTHER" id="PTHR23149">
    <property type="entry name" value="G PATCH DOMAIN CONTAINING PROTEIN"/>
    <property type="match status" value="1"/>
</dbReference>
<reference evidence="2 3" key="1">
    <citation type="journal article" date="2021" name="Nat. Plants">
        <title>The Taxus genome provides insights into paclitaxel biosynthesis.</title>
        <authorList>
            <person name="Xiong X."/>
            <person name="Gou J."/>
            <person name="Liao Q."/>
            <person name="Li Y."/>
            <person name="Zhou Q."/>
            <person name="Bi G."/>
            <person name="Li C."/>
            <person name="Du R."/>
            <person name="Wang X."/>
            <person name="Sun T."/>
            <person name="Guo L."/>
            <person name="Liang H."/>
            <person name="Lu P."/>
            <person name="Wu Y."/>
            <person name="Zhang Z."/>
            <person name="Ro D.K."/>
            <person name="Shang Y."/>
            <person name="Huang S."/>
            <person name="Yan J."/>
        </authorList>
    </citation>
    <scope>NUCLEOTIDE SEQUENCE [LARGE SCALE GENOMIC DNA]</scope>
    <source>
        <strain evidence="2">Ta-2019</strain>
    </source>
</reference>
<sequence length="264" mass="29147">MAAPEGPVCYQGVARKSAAFRLMKQMGWEEGEGLGKERQGIKEHVKVKKKQDTTGLGVNKAANNWTFNTTEFDNILQKLKVQVAGTVEKEDGKKPKAKSIAMNEGDTPVLKTVRPQGRYKKRERGKLVSGYSEKELQEILGNQAATSGAQSFSETPEINVVKEESESQGKCTKAQLDECILEDNASLDCTYSVDLSQISTYQSTAWWGHKHGFVWGGLLGSKSEPKKHITLKESQSVTAEAVRGSAVRTAFCEKDQENLYNLVQ</sequence>
<name>A0AA38C2N5_TAXCH</name>
<dbReference type="OMA" id="FETEIFC"/>
<dbReference type="GO" id="GO:0003676">
    <property type="term" value="F:nucleic acid binding"/>
    <property type="evidence" value="ECO:0007669"/>
    <property type="project" value="InterPro"/>
</dbReference>
<dbReference type="SMART" id="SM00443">
    <property type="entry name" value="G_patch"/>
    <property type="match status" value="1"/>
</dbReference>
<feature type="non-terminal residue" evidence="2">
    <location>
        <position position="264"/>
    </location>
</feature>
<dbReference type="GO" id="GO:0005730">
    <property type="term" value="C:nucleolus"/>
    <property type="evidence" value="ECO:0007669"/>
    <property type="project" value="TreeGrafter"/>
</dbReference>
<dbReference type="Proteomes" id="UP000824469">
    <property type="component" value="Unassembled WGS sequence"/>
</dbReference>
<feature type="domain" description="G-patch" evidence="1">
    <location>
        <begin position="15"/>
        <end position="61"/>
    </location>
</feature>
<accession>A0AA38C2N5</accession>
<keyword evidence="3" id="KW-1185">Reference proteome</keyword>
<protein>
    <recommendedName>
        <fullName evidence="1">G-patch domain-containing protein</fullName>
    </recommendedName>
</protein>
<evidence type="ECO:0000313" key="3">
    <source>
        <dbReference type="Proteomes" id="UP000824469"/>
    </source>
</evidence>
<dbReference type="AlphaFoldDB" id="A0AA38C2N5"/>
<evidence type="ECO:0000313" key="2">
    <source>
        <dbReference type="EMBL" id="KAH9291658.1"/>
    </source>
</evidence>
<dbReference type="PANTHER" id="PTHR23149:SF9">
    <property type="entry name" value="G PATCH DOMAIN-CONTAINING PROTEIN 4"/>
    <property type="match status" value="1"/>
</dbReference>
<dbReference type="EMBL" id="JAHRHJ020003476">
    <property type="protein sequence ID" value="KAH9291658.1"/>
    <property type="molecule type" value="Genomic_DNA"/>
</dbReference>
<evidence type="ECO:0000259" key="1">
    <source>
        <dbReference type="PROSITE" id="PS50174"/>
    </source>
</evidence>
<gene>
    <name evidence="2" type="ORF">KI387_043154</name>
</gene>
<organism evidence="2 3">
    <name type="scientific">Taxus chinensis</name>
    <name type="common">Chinese yew</name>
    <name type="synonym">Taxus wallichiana var. chinensis</name>
    <dbReference type="NCBI Taxonomy" id="29808"/>
    <lineage>
        <taxon>Eukaryota</taxon>
        <taxon>Viridiplantae</taxon>
        <taxon>Streptophyta</taxon>
        <taxon>Embryophyta</taxon>
        <taxon>Tracheophyta</taxon>
        <taxon>Spermatophyta</taxon>
        <taxon>Pinopsida</taxon>
        <taxon>Pinidae</taxon>
        <taxon>Conifers II</taxon>
        <taxon>Cupressales</taxon>
        <taxon>Taxaceae</taxon>
        <taxon>Taxus</taxon>
    </lineage>
</organism>
<proteinExistence type="predicted"/>
<dbReference type="PROSITE" id="PS50174">
    <property type="entry name" value="G_PATCH"/>
    <property type="match status" value="1"/>
</dbReference>